<dbReference type="EMBL" id="KN819348">
    <property type="protein sequence ID" value="KIJ13776.1"/>
    <property type="molecule type" value="Genomic_DNA"/>
</dbReference>
<organism evidence="2 3">
    <name type="scientific">Paxillus involutus ATCC 200175</name>
    <dbReference type="NCBI Taxonomy" id="664439"/>
    <lineage>
        <taxon>Eukaryota</taxon>
        <taxon>Fungi</taxon>
        <taxon>Dikarya</taxon>
        <taxon>Basidiomycota</taxon>
        <taxon>Agaricomycotina</taxon>
        <taxon>Agaricomycetes</taxon>
        <taxon>Agaricomycetidae</taxon>
        <taxon>Boletales</taxon>
        <taxon>Paxilineae</taxon>
        <taxon>Paxillaceae</taxon>
        <taxon>Paxillus</taxon>
    </lineage>
</organism>
<dbReference type="Pfam" id="PF10294">
    <property type="entry name" value="Methyltransf_16"/>
    <property type="match status" value="1"/>
</dbReference>
<dbReference type="PANTHER" id="PTHR14614:SF147">
    <property type="entry name" value="S-ADENOSYLMETHIONINE-DEPENDENT METHYLTRANSFERASE OF THE SEVEN BETA-STRAND FAMILY"/>
    <property type="match status" value="1"/>
</dbReference>
<reference evidence="3" key="2">
    <citation type="submission" date="2015-01" db="EMBL/GenBank/DDBJ databases">
        <title>Evolutionary Origins and Diversification of the Mycorrhizal Mutualists.</title>
        <authorList>
            <consortium name="DOE Joint Genome Institute"/>
            <consortium name="Mycorrhizal Genomics Consortium"/>
            <person name="Kohler A."/>
            <person name="Kuo A."/>
            <person name="Nagy L.G."/>
            <person name="Floudas D."/>
            <person name="Copeland A."/>
            <person name="Barry K.W."/>
            <person name="Cichocki N."/>
            <person name="Veneault-Fourrey C."/>
            <person name="LaButti K."/>
            <person name="Lindquist E.A."/>
            <person name="Lipzen A."/>
            <person name="Lundell T."/>
            <person name="Morin E."/>
            <person name="Murat C."/>
            <person name="Riley R."/>
            <person name="Ohm R."/>
            <person name="Sun H."/>
            <person name="Tunlid A."/>
            <person name="Henrissat B."/>
            <person name="Grigoriev I.V."/>
            <person name="Hibbett D.S."/>
            <person name="Martin F."/>
        </authorList>
    </citation>
    <scope>NUCLEOTIDE SEQUENCE [LARGE SCALE GENOMIC DNA]</scope>
    <source>
        <strain evidence="3">ATCC 200175</strain>
    </source>
</reference>
<evidence type="ECO:0000256" key="1">
    <source>
        <dbReference type="SAM" id="MobiDB-lite"/>
    </source>
</evidence>
<protein>
    <submittedName>
        <fullName evidence="2">Uncharacterized protein</fullName>
    </submittedName>
</protein>
<dbReference type="PANTHER" id="PTHR14614">
    <property type="entry name" value="HEPATOCELLULAR CARCINOMA-ASSOCIATED ANTIGEN"/>
    <property type="match status" value="1"/>
</dbReference>
<dbReference type="AlphaFoldDB" id="A0A0C9U3B4"/>
<dbReference type="OrthoDB" id="433955at2759"/>
<dbReference type="InterPro" id="IPR029063">
    <property type="entry name" value="SAM-dependent_MTases_sf"/>
</dbReference>
<feature type="compositionally biased region" description="Basic and acidic residues" evidence="1">
    <location>
        <begin position="45"/>
        <end position="56"/>
    </location>
</feature>
<keyword evidence="3" id="KW-1185">Reference proteome</keyword>
<dbReference type="Proteomes" id="UP000053647">
    <property type="component" value="Unassembled WGS sequence"/>
</dbReference>
<dbReference type="CDD" id="cd02440">
    <property type="entry name" value="AdoMet_MTases"/>
    <property type="match status" value="1"/>
</dbReference>
<dbReference type="InterPro" id="IPR019410">
    <property type="entry name" value="Methyltransf_16"/>
</dbReference>
<sequence>MTGPDRRSGAMMSKVGNPQIYVDHEQRTSKKTDHNLPKKNVPDQWHIDIEEKDERGIGETIAEAHKLSHREGSEGPGADPKVNPLGPATFHGNEPSRGAKIDAEIMAEERDELRRKGKALSIPLPAFLEQQQSIFAMQNSTLSHRFYSRTKRRQERCEKQLMLELVEEWFRLVGIEYTKPLHSRQYPYRTAHFSPIRQMTHPFSPTTVLPALIHLHFQTTGRVKEAIGILRNIYFPLNASPALSRVSSASAIPMLKQRLSDTVPATRPKRAACFIHNDGVTDSGYASAEEEEEDETQYEDMVEKDGTQGADDEEALDILRSDELERGYAIKWLTGLVKRGDTWVVGAGYSEEEERTTIIEDASRLLARFAGNDEPEEALTRKFAFPFCTQSRHIDASVVSPITVVLNDAPVDGTDHTAVGLQSWGSAIIFAERMCADPERYLGALRPGTANRLRVLELGAGTGLLSITASQIFSRLSAESEINATDYHPSVLENLAQNVRTNNVAVTVDALDWCTPPVGVEPYDVVLAADVIYYPDHAMWIRNCVERTLKKSGVFWLVIPLRTIGRHEGLGRTVEGAFPGVKGMEGGCLAVVSREEVGRLDGVGRADEGGYNLLEIRWV</sequence>
<evidence type="ECO:0000313" key="2">
    <source>
        <dbReference type="EMBL" id="KIJ13776.1"/>
    </source>
</evidence>
<dbReference type="Gene3D" id="3.40.50.150">
    <property type="entry name" value="Vaccinia Virus protein VP39"/>
    <property type="match status" value="1"/>
</dbReference>
<feature type="region of interest" description="Disordered" evidence="1">
    <location>
        <begin position="1"/>
        <end position="56"/>
    </location>
</feature>
<evidence type="ECO:0000313" key="3">
    <source>
        <dbReference type="Proteomes" id="UP000053647"/>
    </source>
</evidence>
<dbReference type="SUPFAM" id="SSF53335">
    <property type="entry name" value="S-adenosyl-L-methionine-dependent methyltransferases"/>
    <property type="match status" value="1"/>
</dbReference>
<gene>
    <name evidence="2" type="ORF">PAXINDRAFT_156359</name>
</gene>
<proteinExistence type="predicted"/>
<name>A0A0C9U3B4_PAXIN</name>
<feature type="compositionally biased region" description="Basic and acidic residues" evidence="1">
    <location>
        <begin position="22"/>
        <end position="36"/>
    </location>
</feature>
<reference evidence="2 3" key="1">
    <citation type="submission" date="2014-06" db="EMBL/GenBank/DDBJ databases">
        <authorList>
            <consortium name="DOE Joint Genome Institute"/>
            <person name="Kuo A."/>
            <person name="Kohler A."/>
            <person name="Nagy L.G."/>
            <person name="Floudas D."/>
            <person name="Copeland A."/>
            <person name="Barry K.W."/>
            <person name="Cichocki N."/>
            <person name="Veneault-Fourrey C."/>
            <person name="LaButti K."/>
            <person name="Lindquist E.A."/>
            <person name="Lipzen A."/>
            <person name="Lundell T."/>
            <person name="Morin E."/>
            <person name="Murat C."/>
            <person name="Sun H."/>
            <person name="Tunlid A."/>
            <person name="Henrissat B."/>
            <person name="Grigoriev I.V."/>
            <person name="Hibbett D.S."/>
            <person name="Martin F."/>
            <person name="Nordberg H.P."/>
            <person name="Cantor M.N."/>
            <person name="Hua S.X."/>
        </authorList>
    </citation>
    <scope>NUCLEOTIDE SEQUENCE [LARGE SCALE GENOMIC DNA]</scope>
    <source>
        <strain evidence="2 3">ATCC 200175</strain>
    </source>
</reference>
<accession>A0A0C9U3B4</accession>
<dbReference type="HOGENOM" id="CLU_030437_1_0_1"/>
<dbReference type="GO" id="GO:0008757">
    <property type="term" value="F:S-adenosylmethionine-dependent methyltransferase activity"/>
    <property type="evidence" value="ECO:0007669"/>
    <property type="project" value="UniProtKB-ARBA"/>
</dbReference>